<evidence type="ECO:0000259" key="3">
    <source>
        <dbReference type="PROSITE" id="PS51832"/>
    </source>
</evidence>
<dbReference type="CDD" id="cd00077">
    <property type="entry name" value="HDc"/>
    <property type="match status" value="1"/>
</dbReference>
<dbReference type="Pfam" id="PF13487">
    <property type="entry name" value="HD_5"/>
    <property type="match status" value="1"/>
</dbReference>
<evidence type="ECO:0000256" key="1">
    <source>
        <dbReference type="PROSITE-ProRule" id="PRU00169"/>
    </source>
</evidence>
<protein>
    <submittedName>
        <fullName evidence="4">Response regulator receiver modulated metal dependent phosphohydrolase</fullName>
    </submittedName>
</protein>
<keyword evidence="1" id="KW-0597">Phosphoprotein</keyword>
<dbReference type="SUPFAM" id="SSF52172">
    <property type="entry name" value="CheY-like"/>
    <property type="match status" value="1"/>
</dbReference>
<evidence type="ECO:0000259" key="2">
    <source>
        <dbReference type="PROSITE" id="PS50110"/>
    </source>
</evidence>
<dbReference type="SUPFAM" id="SSF109604">
    <property type="entry name" value="HD-domain/PDEase-like"/>
    <property type="match status" value="1"/>
</dbReference>
<dbReference type="InterPro" id="IPR003607">
    <property type="entry name" value="HD/PDEase_dom"/>
</dbReference>
<dbReference type="Proteomes" id="UP000005096">
    <property type="component" value="Chromosome"/>
</dbReference>
<accession>E3D0D3</accession>
<dbReference type="eggNOG" id="COG3437">
    <property type="taxonomic scope" value="Bacteria"/>
</dbReference>
<dbReference type="STRING" id="584708.Apau_2399"/>
<keyword evidence="5" id="KW-1185">Reference proteome</keyword>
<dbReference type="EMBL" id="CM001022">
    <property type="protein sequence ID" value="EFQ24806.1"/>
    <property type="molecule type" value="Genomic_DNA"/>
</dbReference>
<organism evidence="4 5">
    <name type="scientific">Aminomonas paucivorans DSM 12260</name>
    <dbReference type="NCBI Taxonomy" id="584708"/>
    <lineage>
        <taxon>Bacteria</taxon>
        <taxon>Thermotogati</taxon>
        <taxon>Synergistota</taxon>
        <taxon>Synergistia</taxon>
        <taxon>Synergistales</taxon>
        <taxon>Synergistaceae</taxon>
        <taxon>Aminomonas</taxon>
    </lineage>
</organism>
<feature type="domain" description="HD-GYP" evidence="3">
    <location>
        <begin position="153"/>
        <end position="363"/>
    </location>
</feature>
<dbReference type="InterPro" id="IPR011006">
    <property type="entry name" value="CheY-like_superfamily"/>
</dbReference>
<dbReference type="PROSITE" id="PS51832">
    <property type="entry name" value="HD_GYP"/>
    <property type="match status" value="1"/>
</dbReference>
<feature type="modified residue" description="4-aspartylphosphate" evidence="1">
    <location>
        <position position="59"/>
    </location>
</feature>
<reference evidence="4 5" key="1">
    <citation type="journal article" date="2010" name="Stand. Genomic Sci.">
        <title>Non-contiguous finished genome sequence of Aminomonas paucivorans type strain (GLU-3).</title>
        <authorList>
            <person name="Pitluck S."/>
            <person name="Yasawong M."/>
            <person name="Held B."/>
            <person name="Lapidus A."/>
            <person name="Nolan M."/>
            <person name="Copeland A."/>
            <person name="Lucas S."/>
            <person name="Del Rio T.G."/>
            <person name="Tice H."/>
            <person name="Cheng J.F."/>
            <person name="Chertkov O."/>
            <person name="Goodwin L."/>
            <person name="Tapia R."/>
            <person name="Han C."/>
            <person name="Liolios K."/>
            <person name="Ivanova N."/>
            <person name="Mavromatis K."/>
            <person name="Ovchinnikova G."/>
            <person name="Pati A."/>
            <person name="Chen A."/>
            <person name="Palaniappan K."/>
            <person name="Land M."/>
            <person name="Hauser L."/>
            <person name="Chang Y.J."/>
            <person name="Jeffries C.D."/>
            <person name="Pukall R."/>
            <person name="Spring S."/>
            <person name="Rohde M."/>
            <person name="Sikorski J."/>
            <person name="Goker M."/>
            <person name="Woyke T."/>
            <person name="Bristow J."/>
            <person name="Eisen J.A."/>
            <person name="Markowitz V."/>
            <person name="Hugenholtz P."/>
            <person name="Kyrpides N.C."/>
            <person name="Klenk H.P."/>
        </authorList>
    </citation>
    <scope>NUCLEOTIDE SEQUENCE [LARGE SCALE GENOMIC DNA]</scope>
    <source>
        <strain evidence="4 5">DSM 12260</strain>
    </source>
</reference>
<keyword evidence="4" id="KW-0378">Hydrolase</keyword>
<gene>
    <name evidence="4" type="ORF">Apau_2399</name>
</gene>
<dbReference type="AlphaFoldDB" id="E3D0D3"/>
<dbReference type="InterPro" id="IPR052020">
    <property type="entry name" value="Cyclic_di-GMP/3'3'-cGAMP_PDE"/>
</dbReference>
<dbReference type="SMART" id="SM00471">
    <property type="entry name" value="HDc"/>
    <property type="match status" value="1"/>
</dbReference>
<dbReference type="InterPro" id="IPR037522">
    <property type="entry name" value="HD_GYP_dom"/>
</dbReference>
<dbReference type="PaxDb" id="584708-Apau_2399"/>
<sequence>MIPDAPRKDTILAVDDTPLNLQLLEDLLTGWGYRVLPFPRGDLALEAALRSAPDLILLDIVMPEPDGFEVCRRLKAHETLRDVPVIFLSSLEDPATKVSAFAVGGVDYVSKPFHAEEVRARVRTHLDLRRMRLELEQHTRRLEDLVETKVREISEAQLATITALSKLAASRDEDTGAHIERTAAYCGILAETLGRRPEFAGQIDGTFVENLRRAAPLHDIGKVGVPDRILLKPGKLSPEEFEVMKTHTLIGERTLRSALLQHPGNLFLHMGMAIARSHHERWDGSGYPDGLTGEEIPLVARIMAVADVYDALRSRRTYKASLSHEESGFLVQEGSGDLFDPSVVAAFREAEARFREVSEEEGEPE</sequence>
<dbReference type="Gene3D" id="3.40.50.2300">
    <property type="match status" value="1"/>
</dbReference>
<dbReference type="Gene3D" id="1.10.3210.10">
    <property type="entry name" value="Hypothetical protein af1432"/>
    <property type="match status" value="1"/>
</dbReference>
<dbReference type="GO" id="GO:0016787">
    <property type="term" value="F:hydrolase activity"/>
    <property type="evidence" value="ECO:0007669"/>
    <property type="project" value="UniProtKB-KW"/>
</dbReference>
<dbReference type="PANTHER" id="PTHR45228:SF5">
    <property type="entry name" value="CYCLIC DI-GMP PHOSPHODIESTERASE VC_1348-RELATED"/>
    <property type="match status" value="1"/>
</dbReference>
<dbReference type="GO" id="GO:0000160">
    <property type="term" value="P:phosphorelay signal transduction system"/>
    <property type="evidence" value="ECO:0007669"/>
    <property type="project" value="InterPro"/>
</dbReference>
<dbReference type="PANTHER" id="PTHR45228">
    <property type="entry name" value="CYCLIC DI-GMP PHOSPHODIESTERASE TM_0186-RELATED"/>
    <property type="match status" value="1"/>
</dbReference>
<feature type="domain" description="Response regulatory" evidence="2">
    <location>
        <begin position="10"/>
        <end position="126"/>
    </location>
</feature>
<dbReference type="PROSITE" id="PS50110">
    <property type="entry name" value="RESPONSE_REGULATORY"/>
    <property type="match status" value="1"/>
</dbReference>
<proteinExistence type="predicted"/>
<dbReference type="Pfam" id="PF00072">
    <property type="entry name" value="Response_reg"/>
    <property type="match status" value="1"/>
</dbReference>
<evidence type="ECO:0000313" key="4">
    <source>
        <dbReference type="EMBL" id="EFQ24806.1"/>
    </source>
</evidence>
<name>E3D0D3_9BACT</name>
<dbReference type="OrthoDB" id="5162at2"/>
<dbReference type="HOGENOM" id="CLU_000445_92_10_0"/>
<dbReference type="InterPro" id="IPR001789">
    <property type="entry name" value="Sig_transdc_resp-reg_receiver"/>
</dbReference>
<evidence type="ECO:0000313" key="5">
    <source>
        <dbReference type="Proteomes" id="UP000005096"/>
    </source>
</evidence>
<dbReference type="SMART" id="SM00448">
    <property type="entry name" value="REC"/>
    <property type="match status" value="1"/>
</dbReference>